<keyword evidence="3" id="KW-1003">Cell membrane</keyword>
<evidence type="ECO:0000256" key="7">
    <source>
        <dbReference type="SAM" id="Phobius"/>
    </source>
</evidence>
<feature type="transmembrane region" description="Helical" evidence="7">
    <location>
        <begin position="345"/>
        <end position="363"/>
    </location>
</feature>
<reference evidence="9" key="1">
    <citation type="submission" date="2008-02" db="EMBL/GenBank/DDBJ databases">
        <title>Complete sequence of Yersinia pseudotuberculosis YPIII.</title>
        <authorList>
            <consortium name="US DOE Joint Genome Institute"/>
            <person name="Challacombe J.F."/>
            <person name="Bruce D."/>
            <person name="Detter J.C."/>
            <person name="Green L."/>
            <person name="Land M."/>
            <person name="Munk C."/>
            <person name="Lindler L.E."/>
            <person name="Nikolich M.P."/>
            <person name="Brettin T."/>
        </authorList>
    </citation>
    <scope>NUCLEOTIDE SEQUENCE</scope>
    <source>
        <strain evidence="9">YPIII</strain>
    </source>
</reference>
<dbReference type="GeneID" id="49786725"/>
<feature type="transmembrane region" description="Helical" evidence="7">
    <location>
        <begin position="283"/>
        <end position="301"/>
    </location>
</feature>
<evidence type="ECO:0000256" key="6">
    <source>
        <dbReference type="ARBA" id="ARBA00023136"/>
    </source>
</evidence>
<dbReference type="SUPFAM" id="SSF103473">
    <property type="entry name" value="MFS general substrate transporter"/>
    <property type="match status" value="1"/>
</dbReference>
<evidence type="ECO:0000256" key="5">
    <source>
        <dbReference type="ARBA" id="ARBA00022989"/>
    </source>
</evidence>
<feature type="transmembrane region" description="Helical" evidence="7">
    <location>
        <begin position="42"/>
        <end position="62"/>
    </location>
</feature>
<dbReference type="FunFam" id="1.20.1250.20:FF:000012">
    <property type="entry name" value="Nucleoside permease NupG"/>
    <property type="match status" value="1"/>
</dbReference>
<organism evidence="9">
    <name type="scientific">Yersinia pseudotuberculosis serotype O:3 (strain YPIII)</name>
    <dbReference type="NCBI Taxonomy" id="502800"/>
    <lineage>
        <taxon>Bacteria</taxon>
        <taxon>Pseudomonadati</taxon>
        <taxon>Pseudomonadota</taxon>
        <taxon>Gammaproteobacteria</taxon>
        <taxon>Enterobacterales</taxon>
        <taxon>Yersiniaceae</taxon>
        <taxon>Yersinia</taxon>
    </lineage>
</organism>
<dbReference type="PANTHER" id="PTHR23522">
    <property type="entry name" value="BLL5896 PROTEIN"/>
    <property type="match status" value="1"/>
</dbReference>
<feature type="transmembrane region" description="Helical" evidence="7">
    <location>
        <begin position="94"/>
        <end position="121"/>
    </location>
</feature>
<proteinExistence type="predicted"/>
<feature type="transmembrane region" description="Helical" evidence="7">
    <location>
        <begin position="12"/>
        <end position="30"/>
    </location>
</feature>
<dbReference type="InterPro" id="IPR020846">
    <property type="entry name" value="MFS_dom"/>
</dbReference>
<dbReference type="AlphaFoldDB" id="A0A0H3B5G9"/>
<evidence type="ECO:0000313" key="9">
    <source>
        <dbReference type="EMBL" id="ACA69184.1"/>
    </source>
</evidence>
<dbReference type="NCBIfam" id="TIGR00889">
    <property type="entry name" value="2A0110"/>
    <property type="match status" value="1"/>
</dbReference>
<dbReference type="InterPro" id="IPR036259">
    <property type="entry name" value="MFS_trans_sf"/>
</dbReference>
<keyword evidence="5 7" id="KW-1133">Transmembrane helix</keyword>
<keyword evidence="2" id="KW-0813">Transport</keyword>
<dbReference type="PANTHER" id="PTHR23522:SF9">
    <property type="entry name" value="XANTHOSINE PERMEASE"/>
    <property type="match status" value="1"/>
</dbReference>
<evidence type="ECO:0000256" key="4">
    <source>
        <dbReference type="ARBA" id="ARBA00022692"/>
    </source>
</evidence>
<dbReference type="RefSeq" id="WP_011191967.1">
    <property type="nucleotide sequence ID" value="NZ_CP009792.1"/>
</dbReference>
<feature type="transmembrane region" description="Helical" evidence="7">
    <location>
        <begin position="307"/>
        <end position="333"/>
    </location>
</feature>
<feature type="transmembrane region" description="Helical" evidence="7">
    <location>
        <begin position="69"/>
        <end position="88"/>
    </location>
</feature>
<dbReference type="KEGG" id="ypy:YPK_2910"/>
<keyword evidence="6 7" id="KW-0472">Membrane</keyword>
<dbReference type="PATRIC" id="fig|502800.11.peg.3630"/>
<dbReference type="Gene3D" id="1.20.1250.20">
    <property type="entry name" value="MFS general substrate transporter like domains"/>
    <property type="match status" value="2"/>
</dbReference>
<evidence type="ECO:0000256" key="3">
    <source>
        <dbReference type="ARBA" id="ARBA00022475"/>
    </source>
</evidence>
<dbReference type="Pfam" id="PF03825">
    <property type="entry name" value="Nuc_H_symport"/>
    <property type="match status" value="1"/>
</dbReference>
<feature type="transmembrane region" description="Helical" evidence="7">
    <location>
        <begin position="133"/>
        <end position="154"/>
    </location>
</feature>
<evidence type="ECO:0000259" key="8">
    <source>
        <dbReference type="PROSITE" id="PS50850"/>
    </source>
</evidence>
<feature type="domain" description="Major facilitator superfamily (MFS) profile" evidence="8">
    <location>
        <begin position="209"/>
        <end position="418"/>
    </location>
</feature>
<protein>
    <submittedName>
        <fullName evidence="9">Nucleoside transporter</fullName>
    </submittedName>
</protein>
<dbReference type="CDD" id="cd06177">
    <property type="entry name" value="MFS_NHS"/>
    <property type="match status" value="1"/>
</dbReference>
<feature type="transmembrane region" description="Helical" evidence="7">
    <location>
        <begin position="383"/>
        <end position="402"/>
    </location>
</feature>
<evidence type="ECO:0000256" key="2">
    <source>
        <dbReference type="ARBA" id="ARBA00022448"/>
    </source>
</evidence>
<feature type="transmembrane region" description="Helical" evidence="7">
    <location>
        <begin position="211"/>
        <end position="230"/>
    </location>
</feature>
<accession>A0A0H3B5G9</accession>
<dbReference type="InterPro" id="IPR004740">
    <property type="entry name" value="Nuc_H_symport"/>
</dbReference>
<comment type="subcellular location">
    <subcellularLocation>
        <location evidence="1">Cell membrane</location>
        <topology evidence="1">Multi-pass membrane protein</topology>
    </subcellularLocation>
</comment>
<dbReference type="EMBL" id="CP000950">
    <property type="protein sequence ID" value="ACA69184.1"/>
    <property type="molecule type" value="Genomic_DNA"/>
</dbReference>
<feature type="transmembrane region" description="Helical" evidence="7">
    <location>
        <begin position="250"/>
        <end position="271"/>
    </location>
</feature>
<evidence type="ECO:0000256" key="1">
    <source>
        <dbReference type="ARBA" id="ARBA00004651"/>
    </source>
</evidence>
<dbReference type="GO" id="GO:0005886">
    <property type="term" value="C:plasma membrane"/>
    <property type="evidence" value="ECO:0007669"/>
    <property type="project" value="UniProtKB-SubCell"/>
</dbReference>
<sequence length="418" mass="46498" precursor="true">MIIKKRLKVMFFLQFFIWGAWLVTLGAYMMNTLNFTGAQVGLVYGAKGIACILMPSLVGIIADRWVKANILYACCHLLGAVALLIAANVSDPNIMFFVMLFNAMVYMPTIALANTISYICLEKAGLDTIKDFPPVRVFGTIGFIFAMWAISLSGFELSNIQLYIASGAALVLAIYALSLPSCPTSNIKKDRSWVNILGLDAFVLFKQKKMAIFFLFAMLLGASLQISHTFSSPFLHDFAKNPIYQDSLVVQYPSILLSMAQIAEVFFILAIPFFLSRFGIKRVMMISMIAWTLRFTLFAYGDPSATGIVLLLLSMVVYGCAFDFFNISGAIYVEKEVDHNIRASAQGLFMTMVNGVGAYVGAITSGHVVDYFTVNGVKDWNSIWLSFAAYTVILVIVFFFVFQDKHEPTDLKNRQLSH</sequence>
<feature type="transmembrane region" description="Helical" evidence="7">
    <location>
        <begin position="160"/>
        <end position="179"/>
    </location>
</feature>
<name>A0A0H3B5G9_YERPY</name>
<dbReference type="GO" id="GO:0015212">
    <property type="term" value="F:cytidine transmembrane transporter activity"/>
    <property type="evidence" value="ECO:0007669"/>
    <property type="project" value="TreeGrafter"/>
</dbReference>
<dbReference type="GO" id="GO:0015213">
    <property type="term" value="F:uridine transmembrane transporter activity"/>
    <property type="evidence" value="ECO:0007669"/>
    <property type="project" value="TreeGrafter"/>
</dbReference>
<keyword evidence="4 7" id="KW-0812">Transmembrane</keyword>
<dbReference type="PROSITE" id="PS50850">
    <property type="entry name" value="MFS"/>
    <property type="match status" value="1"/>
</dbReference>
<gene>
    <name evidence="9" type="ordered locus">YPK_2910</name>
</gene>